<evidence type="ECO:0000256" key="2">
    <source>
        <dbReference type="ARBA" id="ARBA00022729"/>
    </source>
</evidence>
<accession>A0AAE9YIS9</accession>
<reference evidence="4 5" key="2">
    <citation type="journal article" date="2022" name="Mar. Drugs">
        <title>Bioassay-Guided Fractionation Leads to the Detection of Cholic Acid Generated by the Rare Thalassomonas sp.</title>
        <authorList>
            <person name="Pheiffer F."/>
            <person name="Schneider Y.K."/>
            <person name="Hansen E.H."/>
            <person name="Andersen J.H."/>
            <person name="Isaksson J."/>
            <person name="Busche T."/>
            <person name="R C."/>
            <person name="Kalinowski J."/>
            <person name="Zyl L.V."/>
            <person name="Trindade M."/>
        </authorList>
    </citation>
    <scope>NUCLEOTIDE SEQUENCE [LARGE SCALE GENOMIC DNA]</scope>
    <source>
        <strain evidence="4 5">A5K-106</strain>
    </source>
</reference>
<name>A0AAE9YIS9_9GAMM</name>
<proteinExistence type="inferred from homology"/>
<comment type="similarity">
    <text evidence="1">Belongs to the bacterial solute-binding protein 3 family.</text>
</comment>
<dbReference type="Proteomes" id="UP000032568">
    <property type="component" value="Chromosome"/>
</dbReference>
<dbReference type="Gene3D" id="3.40.190.10">
    <property type="entry name" value="Periplasmic binding protein-like II"/>
    <property type="match status" value="2"/>
</dbReference>
<keyword evidence="5" id="KW-1185">Reference proteome</keyword>
<dbReference type="SUPFAM" id="SSF53850">
    <property type="entry name" value="Periplasmic binding protein-like II"/>
    <property type="match status" value="1"/>
</dbReference>
<dbReference type="Pfam" id="PF00497">
    <property type="entry name" value="SBP_bac_3"/>
    <property type="match status" value="1"/>
</dbReference>
<gene>
    <name evidence="4" type="ORF">SG35_016390</name>
</gene>
<evidence type="ECO:0000313" key="4">
    <source>
        <dbReference type="EMBL" id="WDD96934.1"/>
    </source>
</evidence>
<evidence type="ECO:0000313" key="5">
    <source>
        <dbReference type="Proteomes" id="UP000032568"/>
    </source>
</evidence>
<dbReference type="KEGG" id="tact:SG35_016390"/>
<sequence length="258" mass="29504">MMKNYLYSLGLFVTAIGSFNGIAQETIRISTGEYPPVYSEKLPGNGKILHIVRQAFAQMDVKVEYGFFPWSRTLELAKNNVWDATCCWGLTPERSQYFSYTDEVTTREYVFYHLKSYPFDWHSVDDLTGIEIGITYNYSYGHKLDSAVSAGKLLAEYASSDEINFRKLLGGRIKVFPIDRKLGSQLLSSLFKPAEVPLLTYHPKPIVLTTVGLMVSKTSKQVDYIIETFNEGLKRYKASGEYDRYIAELERSENKINQ</sequence>
<keyword evidence="2" id="KW-0732">Signal</keyword>
<reference evidence="4 5" key="1">
    <citation type="journal article" date="2015" name="Genome Announc.">
        <title>Draft Genome Sequences of Marine Isolates of Thalassomonas viridans and Thalassomonas actiniarum.</title>
        <authorList>
            <person name="Olonade I."/>
            <person name="van Zyl L.J."/>
            <person name="Trindade M."/>
        </authorList>
    </citation>
    <scope>NUCLEOTIDE SEQUENCE [LARGE SCALE GENOMIC DNA]</scope>
    <source>
        <strain evidence="4 5">A5K-106</strain>
    </source>
</reference>
<dbReference type="PANTHER" id="PTHR35936:SF25">
    <property type="entry name" value="ABC TRANSPORTER SUBSTRATE-BINDING PROTEIN"/>
    <property type="match status" value="1"/>
</dbReference>
<protein>
    <submittedName>
        <fullName evidence="4">Transporter substrate-binding domain-containing protein</fullName>
    </submittedName>
</protein>
<evidence type="ECO:0000259" key="3">
    <source>
        <dbReference type="Pfam" id="PF00497"/>
    </source>
</evidence>
<dbReference type="RefSeq" id="WP_084692958.1">
    <property type="nucleotide sequence ID" value="NZ_CP059735.1"/>
</dbReference>
<dbReference type="EMBL" id="CP059735">
    <property type="protein sequence ID" value="WDD96934.1"/>
    <property type="molecule type" value="Genomic_DNA"/>
</dbReference>
<dbReference type="InterPro" id="IPR001638">
    <property type="entry name" value="Solute-binding_3/MltF_N"/>
</dbReference>
<organism evidence="4 5">
    <name type="scientific">Thalassomonas actiniarum</name>
    <dbReference type="NCBI Taxonomy" id="485447"/>
    <lineage>
        <taxon>Bacteria</taxon>
        <taxon>Pseudomonadati</taxon>
        <taxon>Pseudomonadota</taxon>
        <taxon>Gammaproteobacteria</taxon>
        <taxon>Alteromonadales</taxon>
        <taxon>Colwelliaceae</taxon>
        <taxon>Thalassomonas</taxon>
    </lineage>
</organism>
<dbReference type="AlphaFoldDB" id="A0AAE9YIS9"/>
<feature type="domain" description="Solute-binding protein family 3/N-terminal" evidence="3">
    <location>
        <begin position="41"/>
        <end position="245"/>
    </location>
</feature>
<evidence type="ECO:0000256" key="1">
    <source>
        <dbReference type="ARBA" id="ARBA00010333"/>
    </source>
</evidence>
<dbReference type="PANTHER" id="PTHR35936">
    <property type="entry name" value="MEMBRANE-BOUND LYTIC MUREIN TRANSGLYCOSYLASE F"/>
    <property type="match status" value="1"/>
</dbReference>